<dbReference type="EMBL" id="MU118617">
    <property type="protein sequence ID" value="KAF9642195.1"/>
    <property type="molecule type" value="Genomic_DNA"/>
</dbReference>
<name>A0ACB6YYI5_THEGA</name>
<reference evidence="1" key="2">
    <citation type="journal article" date="2020" name="Nat. Commun.">
        <title>Large-scale genome sequencing of mycorrhizal fungi provides insights into the early evolution of symbiotic traits.</title>
        <authorList>
            <person name="Miyauchi S."/>
            <person name="Kiss E."/>
            <person name="Kuo A."/>
            <person name="Drula E."/>
            <person name="Kohler A."/>
            <person name="Sanchez-Garcia M."/>
            <person name="Morin E."/>
            <person name="Andreopoulos B."/>
            <person name="Barry K.W."/>
            <person name="Bonito G."/>
            <person name="Buee M."/>
            <person name="Carver A."/>
            <person name="Chen C."/>
            <person name="Cichocki N."/>
            <person name="Clum A."/>
            <person name="Culley D."/>
            <person name="Crous P.W."/>
            <person name="Fauchery L."/>
            <person name="Girlanda M."/>
            <person name="Hayes R.D."/>
            <person name="Keri Z."/>
            <person name="LaButti K."/>
            <person name="Lipzen A."/>
            <person name="Lombard V."/>
            <person name="Magnuson J."/>
            <person name="Maillard F."/>
            <person name="Murat C."/>
            <person name="Nolan M."/>
            <person name="Ohm R.A."/>
            <person name="Pangilinan J."/>
            <person name="Pereira M.F."/>
            <person name="Perotto S."/>
            <person name="Peter M."/>
            <person name="Pfister S."/>
            <person name="Riley R."/>
            <person name="Sitrit Y."/>
            <person name="Stielow J.B."/>
            <person name="Szollosi G."/>
            <person name="Zifcakova L."/>
            <person name="Stursova M."/>
            <person name="Spatafora J.W."/>
            <person name="Tedersoo L."/>
            <person name="Vaario L.M."/>
            <person name="Yamada A."/>
            <person name="Yan M."/>
            <person name="Wang P."/>
            <person name="Xu J."/>
            <person name="Bruns T."/>
            <person name="Baldrian P."/>
            <person name="Vilgalys R."/>
            <person name="Dunand C."/>
            <person name="Henrissat B."/>
            <person name="Grigoriev I.V."/>
            <person name="Hibbett D."/>
            <person name="Nagy L.G."/>
            <person name="Martin F.M."/>
        </authorList>
    </citation>
    <scope>NUCLEOTIDE SEQUENCE</scope>
    <source>
        <strain evidence="1">P2</strain>
    </source>
</reference>
<protein>
    <submittedName>
        <fullName evidence="1">Uncharacterized protein</fullName>
    </submittedName>
</protein>
<evidence type="ECO:0000313" key="1">
    <source>
        <dbReference type="EMBL" id="KAF9642195.1"/>
    </source>
</evidence>
<keyword evidence="2" id="KW-1185">Reference proteome</keyword>
<comment type="caution">
    <text evidence="1">The sequence shown here is derived from an EMBL/GenBank/DDBJ whole genome shotgun (WGS) entry which is preliminary data.</text>
</comment>
<reference evidence="1" key="1">
    <citation type="submission" date="2019-10" db="EMBL/GenBank/DDBJ databases">
        <authorList>
            <consortium name="DOE Joint Genome Institute"/>
            <person name="Kuo A."/>
            <person name="Miyauchi S."/>
            <person name="Kiss E."/>
            <person name="Drula E."/>
            <person name="Kohler A."/>
            <person name="Sanchez-Garcia M."/>
            <person name="Andreopoulos B."/>
            <person name="Barry K.W."/>
            <person name="Bonito G."/>
            <person name="Buee M."/>
            <person name="Carver A."/>
            <person name="Chen C."/>
            <person name="Cichocki N."/>
            <person name="Clum A."/>
            <person name="Culley D."/>
            <person name="Crous P.W."/>
            <person name="Fauchery L."/>
            <person name="Girlanda M."/>
            <person name="Hayes R."/>
            <person name="Keri Z."/>
            <person name="Labutti K."/>
            <person name="Lipzen A."/>
            <person name="Lombard V."/>
            <person name="Magnuson J."/>
            <person name="Maillard F."/>
            <person name="Morin E."/>
            <person name="Murat C."/>
            <person name="Nolan M."/>
            <person name="Ohm R."/>
            <person name="Pangilinan J."/>
            <person name="Pereira M."/>
            <person name="Perotto S."/>
            <person name="Peter M."/>
            <person name="Riley R."/>
            <person name="Sitrit Y."/>
            <person name="Stielow B."/>
            <person name="Szollosi G."/>
            <person name="Zifcakova L."/>
            <person name="Stursova M."/>
            <person name="Spatafora J.W."/>
            <person name="Tedersoo L."/>
            <person name="Vaario L.-M."/>
            <person name="Yamada A."/>
            <person name="Yan M."/>
            <person name="Wang P."/>
            <person name="Xu J."/>
            <person name="Bruns T."/>
            <person name="Baldrian P."/>
            <person name="Vilgalys R."/>
            <person name="Henrissat B."/>
            <person name="Grigoriev I.V."/>
            <person name="Hibbett D."/>
            <person name="Nagy L.G."/>
            <person name="Martin F.M."/>
        </authorList>
    </citation>
    <scope>NUCLEOTIDE SEQUENCE</scope>
    <source>
        <strain evidence="1">P2</strain>
    </source>
</reference>
<dbReference type="Proteomes" id="UP000886501">
    <property type="component" value="Unassembled WGS sequence"/>
</dbReference>
<organism evidence="1 2">
    <name type="scientific">Thelephora ganbajun</name>
    <name type="common">Ganba fungus</name>
    <dbReference type="NCBI Taxonomy" id="370292"/>
    <lineage>
        <taxon>Eukaryota</taxon>
        <taxon>Fungi</taxon>
        <taxon>Dikarya</taxon>
        <taxon>Basidiomycota</taxon>
        <taxon>Agaricomycotina</taxon>
        <taxon>Agaricomycetes</taxon>
        <taxon>Thelephorales</taxon>
        <taxon>Thelephoraceae</taxon>
        <taxon>Thelephora</taxon>
    </lineage>
</organism>
<accession>A0ACB6YYI5</accession>
<evidence type="ECO:0000313" key="2">
    <source>
        <dbReference type="Proteomes" id="UP000886501"/>
    </source>
</evidence>
<sequence>MPTMDRVSTIGEEKETRVLIHIRALILNHVLSLHSIAGGVIVTSLRGMVNVVERVEVGSRLVEEMEGETDVLDTIQALGLALHHLVGVLDPHMYSRQATVWWVREAQNEVALILYDIRGILLKDICSGDWKACRTPFCPFTLITPDTSFATSRILIRQGQFVADCVKPGGVGGWAIGPPERPQGRWKGGTGGIEGEDDPSVP</sequence>
<proteinExistence type="predicted"/>
<gene>
    <name evidence="1" type="ORF">BDM02DRAFT_3244934</name>
</gene>